<evidence type="ECO:0000256" key="4">
    <source>
        <dbReference type="ARBA" id="ARBA00022825"/>
    </source>
</evidence>
<dbReference type="Proteomes" id="UP001500064">
    <property type="component" value="Unassembled WGS sequence"/>
</dbReference>
<evidence type="ECO:0000256" key="5">
    <source>
        <dbReference type="PROSITE-ProRule" id="PRU01240"/>
    </source>
</evidence>
<dbReference type="InterPro" id="IPR023828">
    <property type="entry name" value="Peptidase_S8_Ser-AS"/>
</dbReference>
<name>A0ABN2FBB6_9ACTN</name>
<proteinExistence type="inferred from homology"/>
<reference evidence="7 8" key="1">
    <citation type="journal article" date="2019" name="Int. J. Syst. Evol. Microbiol.">
        <title>The Global Catalogue of Microorganisms (GCM) 10K type strain sequencing project: providing services to taxonomists for standard genome sequencing and annotation.</title>
        <authorList>
            <consortium name="The Broad Institute Genomics Platform"/>
            <consortium name="The Broad Institute Genome Sequencing Center for Infectious Disease"/>
            <person name="Wu L."/>
            <person name="Ma J."/>
        </authorList>
    </citation>
    <scope>NUCLEOTIDE SEQUENCE [LARGE SCALE GENOMIC DNA]</scope>
    <source>
        <strain evidence="7 8">JCM 13929</strain>
    </source>
</reference>
<dbReference type="InterPro" id="IPR000209">
    <property type="entry name" value="Peptidase_S8/S53_dom"/>
</dbReference>
<dbReference type="EMBL" id="BAAAMU010000026">
    <property type="protein sequence ID" value="GAA1639021.1"/>
    <property type="molecule type" value="Genomic_DNA"/>
</dbReference>
<feature type="domain" description="Peptidase S8/S53" evidence="6">
    <location>
        <begin position="185"/>
        <end position="425"/>
    </location>
</feature>
<dbReference type="PRINTS" id="PR00723">
    <property type="entry name" value="SUBTILISIN"/>
</dbReference>
<keyword evidence="8" id="KW-1185">Reference proteome</keyword>
<evidence type="ECO:0000259" key="6">
    <source>
        <dbReference type="Pfam" id="PF00082"/>
    </source>
</evidence>
<comment type="caution">
    <text evidence="5">Lacks conserved residue(s) required for the propagation of feature annotation.</text>
</comment>
<keyword evidence="2" id="KW-0645">Protease</keyword>
<dbReference type="Gene3D" id="3.40.50.200">
    <property type="entry name" value="Peptidase S8/S53 domain"/>
    <property type="match status" value="1"/>
</dbReference>
<organism evidence="7 8">
    <name type="scientific">Nonomuraea maheshkhaliensis</name>
    <dbReference type="NCBI Taxonomy" id="419590"/>
    <lineage>
        <taxon>Bacteria</taxon>
        <taxon>Bacillati</taxon>
        <taxon>Actinomycetota</taxon>
        <taxon>Actinomycetes</taxon>
        <taxon>Streptosporangiales</taxon>
        <taxon>Streptosporangiaceae</taxon>
        <taxon>Nonomuraea</taxon>
    </lineage>
</organism>
<dbReference type="InterPro" id="IPR015500">
    <property type="entry name" value="Peptidase_S8_subtilisin-rel"/>
</dbReference>
<dbReference type="InterPro" id="IPR050131">
    <property type="entry name" value="Peptidase_S8_subtilisin-like"/>
</dbReference>
<sequence>MSEFEPPQVIIRFHTNVEIPDDPAVVLEKSDPPRWRRLVEENGAVTLRPVFTALEPAHLRELQERAVRRDPSYRAEPLDRFFYADAERARDPESMAAALREWATVRSAEVEVIGPDPLVNAADDPRNGNQDYLDAAPVGIDARYAWGFAGGDGAGQRIVDMERGWTFDHEDLVAHGITLVNGAVRDASRPHGTSVFGEMIASDNAVGGVGIVPNVASALASSYHDSTIRNAIIAAIARMDFGDVLLLEAQVSVTTTGVPRYGPVETVEASYEAIRLATALGIIVVEAGGNGTNNGGTPAVDLDAYQNAAGKRILWRDPANADFRDSGAILVAAASSAAPHTRLAYSTFGARIDCYAWGENVDTASSTTSPTAAGSTTSYTGFFSGTSSASPIVAGAALAVQGVCQANRNIRLSPRQMRAILSDPALNTPPAATEPTAMGVLPNLRTIIDTELEVTPDVYVRDNLADTGDAHNGFVSASPDVILRPAPVADPQAAYGEGSGTELSDTLGFEAEAGQDNVIYVRVRNQGATAAGATTATVYWSPPSTLVTPNLWTLVGTVTLPNVPAGEVLTVSAPLVWPAARIPAPGHYCLVAIVSTPGDLGPAPTDFLNWTNFQTFIRANNNVTWRNFNVVDNDPAADSHVALPFLVAGAPDEARPFEVELLTRLPGDADVLLELPLRFARDFRADLQIEQVDEKLDLAVARLPASGRVRLGPGLIGAGTANRLRFLVRLGDLGQRGRVVARQLSGEDEVGRVSWVLAPGVRARMRRAMKGDPIGALG</sequence>
<protein>
    <recommendedName>
        <fullName evidence="6">Peptidase S8/S53 domain-containing protein</fullName>
    </recommendedName>
</protein>
<dbReference type="PANTHER" id="PTHR43806:SF11">
    <property type="entry name" value="CEREVISIN-RELATED"/>
    <property type="match status" value="1"/>
</dbReference>
<evidence type="ECO:0000256" key="3">
    <source>
        <dbReference type="ARBA" id="ARBA00022801"/>
    </source>
</evidence>
<gene>
    <name evidence="7" type="ORF">GCM10009733_040250</name>
</gene>
<evidence type="ECO:0000256" key="2">
    <source>
        <dbReference type="ARBA" id="ARBA00022670"/>
    </source>
</evidence>
<dbReference type="PROSITE" id="PS00138">
    <property type="entry name" value="SUBTILASE_SER"/>
    <property type="match status" value="1"/>
</dbReference>
<evidence type="ECO:0000313" key="7">
    <source>
        <dbReference type="EMBL" id="GAA1639021.1"/>
    </source>
</evidence>
<dbReference type="PANTHER" id="PTHR43806">
    <property type="entry name" value="PEPTIDASE S8"/>
    <property type="match status" value="1"/>
</dbReference>
<evidence type="ECO:0000313" key="8">
    <source>
        <dbReference type="Proteomes" id="UP001500064"/>
    </source>
</evidence>
<keyword evidence="3" id="KW-0378">Hydrolase</keyword>
<dbReference type="Gene3D" id="2.60.40.10">
    <property type="entry name" value="Immunoglobulins"/>
    <property type="match status" value="1"/>
</dbReference>
<comment type="caution">
    <text evidence="7">The sequence shown here is derived from an EMBL/GenBank/DDBJ whole genome shotgun (WGS) entry which is preliminary data.</text>
</comment>
<dbReference type="SUPFAM" id="SSF52743">
    <property type="entry name" value="Subtilisin-like"/>
    <property type="match status" value="1"/>
</dbReference>
<evidence type="ECO:0000256" key="1">
    <source>
        <dbReference type="ARBA" id="ARBA00011073"/>
    </source>
</evidence>
<dbReference type="InterPro" id="IPR013783">
    <property type="entry name" value="Ig-like_fold"/>
</dbReference>
<dbReference type="CDD" id="cd04843">
    <property type="entry name" value="Peptidases_S8_11"/>
    <property type="match status" value="1"/>
</dbReference>
<comment type="similarity">
    <text evidence="1 5">Belongs to the peptidase S8 family.</text>
</comment>
<dbReference type="InterPro" id="IPR036852">
    <property type="entry name" value="Peptidase_S8/S53_dom_sf"/>
</dbReference>
<dbReference type="InterPro" id="IPR034073">
    <property type="entry name" value="Subtilisin_DY-like_dom"/>
</dbReference>
<dbReference type="RefSeq" id="WP_346106796.1">
    <property type="nucleotide sequence ID" value="NZ_BAAAMU010000026.1"/>
</dbReference>
<dbReference type="Pfam" id="PF00082">
    <property type="entry name" value="Peptidase_S8"/>
    <property type="match status" value="1"/>
</dbReference>
<accession>A0ABN2FBB6</accession>
<dbReference type="PROSITE" id="PS51892">
    <property type="entry name" value="SUBTILASE"/>
    <property type="match status" value="1"/>
</dbReference>
<keyword evidence="4" id="KW-0720">Serine protease</keyword>